<dbReference type="Gene3D" id="1.10.10.2840">
    <property type="entry name" value="PucR C-terminal helix-turn-helix domain"/>
    <property type="match status" value="1"/>
</dbReference>
<feature type="domain" description="RsbT co-antagonist protein RsbRD N-terminal" evidence="3">
    <location>
        <begin position="33"/>
        <end position="176"/>
    </location>
</feature>
<dbReference type="Pfam" id="PF17853">
    <property type="entry name" value="GGDEF_2"/>
    <property type="match status" value="1"/>
</dbReference>
<gene>
    <name evidence="5" type="ORF">C5613_24515</name>
</gene>
<evidence type="ECO:0000259" key="2">
    <source>
        <dbReference type="Pfam" id="PF13556"/>
    </source>
</evidence>
<name>A0A2S8J4S5_RHOOP</name>
<dbReference type="EMBL" id="PUIO01000032">
    <property type="protein sequence ID" value="PQP22080.1"/>
    <property type="molecule type" value="Genomic_DNA"/>
</dbReference>
<accession>A0A2S8J4S5</accession>
<reference evidence="6" key="1">
    <citation type="submission" date="2018-02" db="EMBL/GenBank/DDBJ databases">
        <title>Draft genome sequencing of Rhodococcus opacus KU647198.</title>
        <authorList>
            <person name="Zheng B.-X."/>
        </authorList>
    </citation>
    <scope>NUCLEOTIDE SEQUENCE [LARGE SCALE GENOMIC DNA]</scope>
    <source>
        <strain evidence="6">04-OD7</strain>
    </source>
</reference>
<comment type="similarity">
    <text evidence="1">Belongs to the CdaR family.</text>
</comment>
<feature type="domain" description="PucR C-terminal helix-turn-helix" evidence="2">
    <location>
        <begin position="359"/>
        <end position="414"/>
    </location>
</feature>
<dbReference type="PANTHER" id="PTHR33744">
    <property type="entry name" value="CARBOHYDRATE DIACID REGULATOR"/>
    <property type="match status" value="1"/>
</dbReference>
<dbReference type="InterPro" id="IPR041522">
    <property type="entry name" value="CdaR_GGDEF"/>
</dbReference>
<sequence length="434" mass="47215">MKRASDDRVAHSGSGVHEVVLALTTAADRNLEKIAGEIVTRLTSEIAEFTADEPIVEQLNAGAAHNFAITMRILRHDIEIDQVDPSEPANELARLLAQREIPVTALEHAYRLYQDSVVRWCLQELAVRSDDAAVTARAALEITTLVSAHVNLIAQDLLTTYEAERDAWRLRRSASRSARIRDILGNRAVDIGSAEAALGYPLSQYHLGVIVWTERGERFDDEPGHHEGAVTALAAHLGICGRPLFEPRDEHTGWAWLPLGQQNSLDLDKFASITASWDLPVAVAVGAPQKGLAGFVRTHSQANQARTVAQASSVSTPRVISIAELGAVALMCSDLSAGRAWVADVLGPLAADDPANEDLRMTLREFLRTGGSYAATATALHMHRNSVAYRIHKVEDQLGRSVRDRRLELENALELCLWLGAAVLATDQHDAGTS</sequence>
<evidence type="ECO:0000259" key="4">
    <source>
        <dbReference type="Pfam" id="PF17853"/>
    </source>
</evidence>
<comment type="caution">
    <text evidence="5">The sequence shown here is derived from an EMBL/GenBank/DDBJ whole genome shotgun (WGS) entry which is preliminary data.</text>
</comment>
<evidence type="ECO:0000313" key="5">
    <source>
        <dbReference type="EMBL" id="PQP22080.1"/>
    </source>
</evidence>
<dbReference type="Pfam" id="PF14361">
    <property type="entry name" value="RsbRD_N"/>
    <property type="match status" value="1"/>
</dbReference>
<evidence type="ECO:0000256" key="1">
    <source>
        <dbReference type="ARBA" id="ARBA00006754"/>
    </source>
</evidence>
<dbReference type="Pfam" id="PF13556">
    <property type="entry name" value="HTH_30"/>
    <property type="match status" value="1"/>
</dbReference>
<dbReference type="RefSeq" id="WP_105418290.1">
    <property type="nucleotide sequence ID" value="NZ_PUIO01000032.1"/>
</dbReference>
<protein>
    <submittedName>
        <fullName evidence="5">ABC transporter substrate-binding protein</fullName>
    </submittedName>
</protein>
<dbReference type="Proteomes" id="UP000239290">
    <property type="component" value="Unassembled WGS sequence"/>
</dbReference>
<organism evidence="5 6">
    <name type="scientific">Rhodococcus opacus</name>
    <name type="common">Nocardia opaca</name>
    <dbReference type="NCBI Taxonomy" id="37919"/>
    <lineage>
        <taxon>Bacteria</taxon>
        <taxon>Bacillati</taxon>
        <taxon>Actinomycetota</taxon>
        <taxon>Actinomycetes</taxon>
        <taxon>Mycobacteriales</taxon>
        <taxon>Nocardiaceae</taxon>
        <taxon>Rhodococcus</taxon>
    </lineage>
</organism>
<dbReference type="InterPro" id="IPR042070">
    <property type="entry name" value="PucR_C-HTH_sf"/>
</dbReference>
<proteinExistence type="inferred from homology"/>
<dbReference type="InterPro" id="IPR025751">
    <property type="entry name" value="RsbRD_N_dom"/>
</dbReference>
<feature type="domain" description="CdaR GGDEF-like" evidence="4">
    <location>
        <begin position="189"/>
        <end position="307"/>
    </location>
</feature>
<dbReference type="PANTHER" id="PTHR33744:SF1">
    <property type="entry name" value="DNA-BINDING TRANSCRIPTIONAL ACTIVATOR ADER"/>
    <property type="match status" value="1"/>
</dbReference>
<dbReference type="AlphaFoldDB" id="A0A2S8J4S5"/>
<evidence type="ECO:0000313" key="6">
    <source>
        <dbReference type="Proteomes" id="UP000239290"/>
    </source>
</evidence>
<evidence type="ECO:0000259" key="3">
    <source>
        <dbReference type="Pfam" id="PF14361"/>
    </source>
</evidence>
<dbReference type="InterPro" id="IPR025736">
    <property type="entry name" value="PucR_C-HTH_dom"/>
</dbReference>
<dbReference type="InterPro" id="IPR051448">
    <property type="entry name" value="CdaR-like_regulators"/>
</dbReference>